<protein>
    <recommendedName>
        <fullName evidence="3">Transposase</fullName>
    </recommendedName>
</protein>
<keyword evidence="2" id="KW-1185">Reference proteome</keyword>
<gene>
    <name evidence="1" type="ORF">AA14337_0465</name>
</gene>
<comment type="caution">
    <text evidence="1">The sequence shown here is derived from an EMBL/GenBank/DDBJ whole genome shotgun (WGS) entry which is preliminary data.</text>
</comment>
<organism evidence="1 2">
    <name type="scientific">Acetobacter malorum DSM 14337</name>
    <dbReference type="NCBI Taxonomy" id="1307910"/>
    <lineage>
        <taxon>Bacteria</taxon>
        <taxon>Pseudomonadati</taxon>
        <taxon>Pseudomonadota</taxon>
        <taxon>Alphaproteobacteria</taxon>
        <taxon>Acetobacterales</taxon>
        <taxon>Acetobacteraceae</taxon>
        <taxon>Acetobacter</taxon>
    </lineage>
</organism>
<name>A0ABQ0PN25_9PROT</name>
<accession>A0ABQ0PN25</accession>
<evidence type="ECO:0008006" key="3">
    <source>
        <dbReference type="Google" id="ProtNLM"/>
    </source>
</evidence>
<reference evidence="1" key="1">
    <citation type="submission" date="2013-04" db="EMBL/GenBank/DDBJ databases">
        <title>The genome sequencing project of 58 acetic acid bacteria.</title>
        <authorList>
            <person name="Okamoto-Kainuma A."/>
            <person name="Ishikawa M."/>
            <person name="Umino S."/>
            <person name="Koizumi Y."/>
            <person name="Shiwa Y."/>
            <person name="Yoshikawa H."/>
            <person name="Matsutani M."/>
            <person name="Matsushita K."/>
        </authorList>
    </citation>
    <scope>NUCLEOTIDE SEQUENCE</scope>
    <source>
        <strain evidence="1">DSM 14337</strain>
    </source>
</reference>
<dbReference type="Proteomes" id="UP001065047">
    <property type="component" value="Unassembled WGS sequence"/>
</dbReference>
<proteinExistence type="predicted"/>
<dbReference type="EMBL" id="BAPF01000003">
    <property type="protein sequence ID" value="GBQ76248.1"/>
    <property type="molecule type" value="Genomic_DNA"/>
</dbReference>
<sequence>MLRLDGKQVPCRCRMTEANPREKKKGKVYQMLRQDAQRPADWYSDRHFARPVGYLQACVF</sequence>
<evidence type="ECO:0000313" key="1">
    <source>
        <dbReference type="EMBL" id="GBQ76248.1"/>
    </source>
</evidence>
<evidence type="ECO:0000313" key="2">
    <source>
        <dbReference type="Proteomes" id="UP001065047"/>
    </source>
</evidence>